<comment type="cofactor">
    <cofactor evidence="1">
        <name>pantetheine 4'-phosphate</name>
        <dbReference type="ChEBI" id="CHEBI:47942"/>
    </cofactor>
</comment>
<dbReference type="Pfam" id="PF13193">
    <property type="entry name" value="AMP-binding_C"/>
    <property type="match status" value="2"/>
</dbReference>
<dbReference type="CDD" id="cd12114">
    <property type="entry name" value="A_NRPS_TlmIV_like"/>
    <property type="match status" value="2"/>
</dbReference>
<evidence type="ECO:0000256" key="1">
    <source>
        <dbReference type="ARBA" id="ARBA00001957"/>
    </source>
</evidence>
<protein>
    <recommendedName>
        <fullName evidence="8">L-cysteine--[L-cysteinyl-carrier protein] ligase</fullName>
        <ecNumber evidence="7">6.2.1.69</ecNumber>
    </recommendedName>
    <alternativeName>
        <fullName evidence="8">L-cysteine--[L-cysteinyl-carrier protein] ligase</fullName>
    </alternativeName>
</protein>
<dbReference type="GO" id="GO:0005737">
    <property type="term" value="C:cytoplasm"/>
    <property type="evidence" value="ECO:0007669"/>
    <property type="project" value="TreeGrafter"/>
</dbReference>
<dbReference type="PROSITE" id="PS00012">
    <property type="entry name" value="PHOSPHOPANTETHEINE"/>
    <property type="match status" value="2"/>
</dbReference>
<dbReference type="GO" id="GO:0044550">
    <property type="term" value="P:secondary metabolite biosynthetic process"/>
    <property type="evidence" value="ECO:0007669"/>
    <property type="project" value="TreeGrafter"/>
</dbReference>
<organism evidence="11 12">
    <name type="scientific">Paracoccus caeni</name>
    <dbReference type="NCBI Taxonomy" id="657651"/>
    <lineage>
        <taxon>Bacteria</taxon>
        <taxon>Pseudomonadati</taxon>
        <taxon>Pseudomonadota</taxon>
        <taxon>Alphaproteobacteria</taxon>
        <taxon>Rhodobacterales</taxon>
        <taxon>Paracoccaceae</taxon>
        <taxon>Paracoccus</taxon>
    </lineage>
</organism>
<evidence type="ECO:0000313" key="11">
    <source>
        <dbReference type="EMBL" id="MBK4217871.1"/>
    </source>
</evidence>
<dbReference type="SUPFAM" id="SSF52777">
    <property type="entry name" value="CoA-dependent acyltransferases"/>
    <property type="match status" value="4"/>
</dbReference>
<dbReference type="GO" id="GO:0043041">
    <property type="term" value="P:amino acid activation for nonribosomal peptide biosynthetic process"/>
    <property type="evidence" value="ECO:0007669"/>
    <property type="project" value="TreeGrafter"/>
</dbReference>
<dbReference type="PANTHER" id="PTHR45527">
    <property type="entry name" value="NONRIBOSOMAL PEPTIDE SYNTHETASE"/>
    <property type="match status" value="1"/>
</dbReference>
<dbReference type="GO" id="GO:0016874">
    <property type="term" value="F:ligase activity"/>
    <property type="evidence" value="ECO:0007669"/>
    <property type="project" value="UniProtKB-KW"/>
</dbReference>
<dbReference type="Gene3D" id="3.30.300.30">
    <property type="match status" value="2"/>
</dbReference>
<dbReference type="InterPro" id="IPR042099">
    <property type="entry name" value="ANL_N_sf"/>
</dbReference>
<feature type="region of interest" description="Disordered" evidence="9">
    <location>
        <begin position="81"/>
        <end position="104"/>
    </location>
</feature>
<dbReference type="GO" id="GO:0000036">
    <property type="term" value="F:acyl carrier activity"/>
    <property type="evidence" value="ECO:0007669"/>
    <property type="project" value="TreeGrafter"/>
</dbReference>
<dbReference type="InterPro" id="IPR025110">
    <property type="entry name" value="AMP-bd_C"/>
</dbReference>
<comment type="pathway">
    <text evidence="2">Siderophore biosynthesis.</text>
</comment>
<evidence type="ECO:0000256" key="7">
    <source>
        <dbReference type="ARBA" id="ARBA00066651"/>
    </source>
</evidence>
<reference evidence="11" key="1">
    <citation type="submission" date="2021-01" db="EMBL/GenBank/DDBJ databases">
        <title>Paracoccus amoyensis sp. nov., isolated from the surface seawater along the coast of Xiamen Island, China.</title>
        <authorList>
            <person name="Lyu L."/>
        </authorList>
    </citation>
    <scope>NUCLEOTIDE SEQUENCE</scope>
    <source>
        <strain evidence="11">MJ17</strain>
    </source>
</reference>
<evidence type="ECO:0000256" key="5">
    <source>
        <dbReference type="ARBA" id="ARBA00022598"/>
    </source>
</evidence>
<dbReference type="GO" id="GO:0031177">
    <property type="term" value="F:phosphopantetheine binding"/>
    <property type="evidence" value="ECO:0007669"/>
    <property type="project" value="InterPro"/>
</dbReference>
<dbReference type="InterPro" id="IPR001242">
    <property type="entry name" value="Condensation_dom"/>
</dbReference>
<dbReference type="FunFam" id="1.10.1200.10:FF:000016">
    <property type="entry name" value="Non-ribosomal peptide synthase"/>
    <property type="match status" value="1"/>
</dbReference>
<dbReference type="CDD" id="cd19535">
    <property type="entry name" value="Cyc_NRPS"/>
    <property type="match status" value="2"/>
</dbReference>
<dbReference type="NCBIfam" id="NF003417">
    <property type="entry name" value="PRK04813.1"/>
    <property type="match status" value="2"/>
</dbReference>
<dbReference type="Pfam" id="PF00668">
    <property type="entry name" value="Condensation"/>
    <property type="match status" value="2"/>
</dbReference>
<evidence type="ECO:0000313" key="12">
    <source>
        <dbReference type="Proteomes" id="UP000640485"/>
    </source>
</evidence>
<feature type="domain" description="Carrier" evidence="10">
    <location>
        <begin position="2092"/>
        <end position="2167"/>
    </location>
</feature>
<feature type="compositionally biased region" description="Pro residues" evidence="9">
    <location>
        <begin position="85"/>
        <end position="99"/>
    </location>
</feature>
<keyword evidence="4" id="KW-0597">Phosphoprotein</keyword>
<evidence type="ECO:0000256" key="9">
    <source>
        <dbReference type="SAM" id="MobiDB-lite"/>
    </source>
</evidence>
<dbReference type="EMBL" id="JAEPRQ010000009">
    <property type="protein sequence ID" value="MBK4217871.1"/>
    <property type="molecule type" value="Genomic_DNA"/>
</dbReference>
<sequence length="2180" mass="236156">MIPSSAARPNALPDRQQMRDQIISLIPAMDRELRDSDNLLECGLESLHIMRLAGTWRQAGAKVTFSQLIADPTIESWDARLQSAPPAPSQPVIPTPVPPQRDDQPFDLSDVQYAYWIGRRDDQPLGGVGCHAYLELDGQNVEPARLQGAWQTLLDHHPMLRAAFDENGQQRITPRAASFDLPVHDLATSSPEAVQTALTATRNRLDHRRLRVEQAEVAGIELSLLPGGATRIHLDIDLLVADVQSLSILLRDLATAYRGDPLPAPPVDWSFATYLQQQRDRRAADRDRDRDYWHQRLSDLPEGPALPLAVHPDQIGAPRFNRRQHRLDAETWSQLRRFAATHQLTPAIVLANAFATVLTRWSAQDDILLNLPLFDREITQPGLDDVIADFTNLLLLRADQSQGDSFVDHASKLQSQLHADIAHAGYSAVQVQRDIAARRQMMGGIAPVVFACNLGSPLVGDDCRATLGRMDHMISQTPGVWLDHQVYEEDGELLLCWDVVESLFPAGVIDAMFAAYGRLLSWLAGDAARWRLAVPDLLPDTQAAVRAEVNATTAPRPDGLLHDGFFRQAAERPDRPALLGHGGPQSYGDLAQQALSVAALLQDQGVVPGDPVAITLPRGPEQIAVVLGVLAAGAVYVPVSPEQPAARATRIRAAAGIRHVLTTPAHATLAEGATLIDITRAADHAALLAPVSLTPDAPAYVIFTSGSTGEPKGVELSHAAALNTVADINARFAITEDDRVLAVSALDFDLSVQDIFGTLAAGGALVLLDETERREATRWHDLIDAHRVSIWNSAPALLEMLLAVPGGLPSLRLAMASGDWIALDLPQRLRERAPDCRFIAMGGATEAAIWSNLCEVGNVPDHWRAIPYGTPLANQSYRVADARGRDCPDWVAGELWIGGAGLATGYRGDPTLSAHRFVEHDGGRWYRTGDMGRYWPDGTLEFLGRQDMQVKVRGHRIELGEIETALEAHPAVTQAVALALGERGRQRLAAFIVAADDLPDLPQHLAAHLPSHAVPPVIERLDALPLTANGKIDRKSLAARATEPAHTTTSADDDTPQGEVEAAIAQIWADILDLDKVGRQDSFLALGGDSLMATRAITRLRQAGIDNASLSDLFARPVLRDFANGLTIGEIRPDFAIQPDPANRHLPFPPTEVQQAYLMGRGDDFDLGGVSCHFYTEFEATDLDLPRLEEVWNRLIARHEMLRAVFDDAGQQRILPTVPRFSIPVTHTAADEANKALAGLRDAMSDQVIDPTHWPLFDVRAVRYGNRTRLGVSLDSLIIDALSTMILFTEAETLYADLDAPLLPVGVSFRDYVTQVKPDPERLETDRAYWRDCASDMPAGPRLPLARDPSTIGKPQFTRRETVLAADPYSNLTALARQHGLTVSSVLATAFAEVLAAWSADPDFTINLTLFDRQEVHPDINNILGDFTSLMLLPYRTQAGDDWLTRAGKLQARSAENIAHGSVSAVWVMREMSRQSGAMTANMPIIFTSVIGMADALPPMPENPVLQREWGISQTPQVWLDCQIVERDDRLSITWDVVESLFPAGVIDAMFAAYGRLLSWLAGDAARWRLVVPDLLPDAQAAVRAEVNATTAPRPDGLLHDGFFRQAAERPERPALLGHGGTQSYGDLARQALSVAALLQDQGVAPGDPVAITLPRGPEQIAAVLGVLAAGAVYVPVSPEQPAARAARIRAAAGIRHVLTTPAHAALAEGAALIDIADAADHAGLLAPVSLSPDAPAYVIFTSGSTGEPKGVELSHAAALNTVADINSRFAITEDDRVLAVSALDFDLSVQDIFGTLAAGGALVLLDEAERREATRWHDLIDAHRVSIWNSAPALLEMLLAVPGGLPSLRLAMASGDWIALDLPARLRDRAPDCRFIAMGGATEAAIWSNLCEVDTVPDHWRAIPYGTPLANQSYRVADARGRDCPDWVAGELWIGGAGLATGYRGDPTLSAHRFVEHDGARWYRTGDMGRYWPDGTLEFLGRQDMQVKVRGHRIELGEIETALEAHPAVTQAVALALGERGRQRLAAFIVATEDPADLTIHLAAHLPSHAVPPVIERLDALPLTANGKIDRKSLAARAIEPAHTTTSDDDTPQGEVETAIAQIWADILDLDKVGRQDSFLALGGDSLMATEMVASVGSRLGVDISLRQIFAEPTIAGLAGVVAAKLAEHHEDLIEEGAL</sequence>
<keyword evidence="12" id="KW-1185">Reference proteome</keyword>
<evidence type="ECO:0000256" key="3">
    <source>
        <dbReference type="ARBA" id="ARBA00022450"/>
    </source>
</evidence>
<feature type="domain" description="Carrier" evidence="10">
    <location>
        <begin position="1055"/>
        <end position="1130"/>
    </location>
</feature>
<dbReference type="Gene3D" id="3.30.559.30">
    <property type="entry name" value="Nonribosomal peptide synthetase, condensation domain"/>
    <property type="match status" value="2"/>
</dbReference>
<dbReference type="InterPro" id="IPR006162">
    <property type="entry name" value="Ppantetheine_attach_site"/>
</dbReference>
<dbReference type="Gene3D" id="3.30.559.10">
    <property type="entry name" value="Chloramphenicol acetyltransferase-like domain"/>
    <property type="match status" value="2"/>
</dbReference>
<proteinExistence type="predicted"/>
<dbReference type="SMART" id="SM00823">
    <property type="entry name" value="PKS_PP"/>
    <property type="match status" value="1"/>
</dbReference>
<dbReference type="InterPro" id="IPR057737">
    <property type="entry name" value="Condensation_MtbB-like"/>
</dbReference>
<dbReference type="InterPro" id="IPR020845">
    <property type="entry name" value="AMP-binding_CS"/>
</dbReference>
<dbReference type="PROSITE" id="PS00455">
    <property type="entry name" value="AMP_BINDING"/>
    <property type="match status" value="2"/>
</dbReference>
<evidence type="ECO:0000259" key="10">
    <source>
        <dbReference type="PROSITE" id="PS50075"/>
    </source>
</evidence>
<dbReference type="Pfam" id="PF00550">
    <property type="entry name" value="PP-binding"/>
    <property type="match status" value="2"/>
</dbReference>
<keyword evidence="3" id="KW-0596">Phosphopantetheine</keyword>
<comment type="catalytic activity">
    <reaction evidence="6">
        <text>holo-[peptidyl-carrier protein] + L-cysteine + ATP = L-cysteinyl-[peptidyl-carrier protein] + AMP + diphosphate</text>
        <dbReference type="Rhea" id="RHEA:61680"/>
        <dbReference type="Rhea" id="RHEA-COMP:11480"/>
        <dbReference type="Rhea" id="RHEA-COMP:15906"/>
        <dbReference type="ChEBI" id="CHEBI:30616"/>
        <dbReference type="ChEBI" id="CHEBI:33019"/>
        <dbReference type="ChEBI" id="CHEBI:35235"/>
        <dbReference type="ChEBI" id="CHEBI:64479"/>
        <dbReference type="ChEBI" id="CHEBI:144926"/>
        <dbReference type="ChEBI" id="CHEBI:456215"/>
        <dbReference type="EC" id="6.2.1.69"/>
    </reaction>
    <physiologicalReaction direction="left-to-right" evidence="6">
        <dbReference type="Rhea" id="RHEA:61681"/>
    </physiologicalReaction>
</comment>
<dbReference type="Proteomes" id="UP000640485">
    <property type="component" value="Unassembled WGS sequence"/>
</dbReference>
<dbReference type="EC" id="6.2.1.69" evidence="7"/>
<comment type="caution">
    <text evidence="11">The sequence shown here is derived from an EMBL/GenBank/DDBJ whole genome shotgun (WGS) entry which is preliminary data.</text>
</comment>
<dbReference type="Gene3D" id="1.10.1200.10">
    <property type="entry name" value="ACP-like"/>
    <property type="match status" value="3"/>
</dbReference>
<dbReference type="Gene3D" id="3.40.50.12780">
    <property type="entry name" value="N-terminal domain of ligase-like"/>
    <property type="match status" value="2"/>
</dbReference>
<dbReference type="PANTHER" id="PTHR45527:SF10">
    <property type="entry name" value="PYOCHELIN SYNTHASE PCHF"/>
    <property type="match status" value="1"/>
</dbReference>
<dbReference type="InterPro" id="IPR010071">
    <property type="entry name" value="AA_adenyl_dom"/>
</dbReference>
<evidence type="ECO:0000256" key="6">
    <source>
        <dbReference type="ARBA" id="ARBA00052643"/>
    </source>
</evidence>
<dbReference type="InterPro" id="IPR036736">
    <property type="entry name" value="ACP-like_sf"/>
</dbReference>
<dbReference type="InterPro" id="IPR000873">
    <property type="entry name" value="AMP-dep_synth/lig_dom"/>
</dbReference>
<dbReference type="SUPFAM" id="SSF56801">
    <property type="entry name" value="Acetyl-CoA synthetase-like"/>
    <property type="match status" value="2"/>
</dbReference>
<evidence type="ECO:0000256" key="8">
    <source>
        <dbReference type="ARBA" id="ARBA00079103"/>
    </source>
</evidence>
<keyword evidence="5" id="KW-0436">Ligase</keyword>
<dbReference type="InterPro" id="IPR009081">
    <property type="entry name" value="PP-bd_ACP"/>
</dbReference>
<dbReference type="FunFam" id="3.30.559.10:FF:000023">
    <property type="entry name" value="Non-ribosomal peptide synthetase"/>
    <property type="match status" value="2"/>
</dbReference>
<evidence type="ECO:0000256" key="4">
    <source>
        <dbReference type="ARBA" id="ARBA00022553"/>
    </source>
</evidence>
<name>A0A934SIS9_9RHOB</name>
<evidence type="ECO:0000256" key="2">
    <source>
        <dbReference type="ARBA" id="ARBA00004924"/>
    </source>
</evidence>
<accession>A0A934SIS9</accession>
<dbReference type="InterPro" id="IPR023213">
    <property type="entry name" value="CAT-like_dom_sf"/>
</dbReference>
<gene>
    <name evidence="11" type="ORF">JJJ17_18200</name>
</gene>
<feature type="region of interest" description="Disordered" evidence="9">
    <location>
        <begin position="1035"/>
        <end position="1057"/>
    </location>
</feature>
<dbReference type="InterPro" id="IPR020806">
    <property type="entry name" value="PKS_PP-bd"/>
</dbReference>
<dbReference type="SMART" id="SM01294">
    <property type="entry name" value="PKS_PP_betabranch"/>
    <property type="match status" value="1"/>
</dbReference>
<dbReference type="FunFam" id="3.30.559.30:FF:000006">
    <property type="entry name" value="Yersiniabactin polyketide/non-ribosomal peptide synthetase"/>
    <property type="match status" value="2"/>
</dbReference>
<dbReference type="InterPro" id="IPR045851">
    <property type="entry name" value="AMP-bd_C_sf"/>
</dbReference>
<dbReference type="FunFam" id="3.40.50.12780:FF:000012">
    <property type="entry name" value="Non-ribosomal peptide synthetase"/>
    <property type="match status" value="2"/>
</dbReference>
<dbReference type="Pfam" id="PF00501">
    <property type="entry name" value="AMP-binding"/>
    <property type="match status" value="2"/>
</dbReference>
<dbReference type="SUPFAM" id="SSF47336">
    <property type="entry name" value="ACP-like"/>
    <property type="match status" value="3"/>
</dbReference>
<dbReference type="PROSITE" id="PS50075">
    <property type="entry name" value="CARRIER"/>
    <property type="match status" value="2"/>
</dbReference>
<dbReference type="NCBIfam" id="TIGR01733">
    <property type="entry name" value="AA-adenyl-dom"/>
    <property type="match status" value="2"/>
</dbReference>